<gene>
    <name evidence="2" type="ORF">FRY47_28250</name>
</gene>
<sequence length="94" mass="10911">MFQFFSFTIASFICPAALGNLLKGRRNTSTTSSFLFVLISSKSMILKDLPIIIAIMFYRRLRIFKIPYLSPKDFRIRFVAVPSARIFYNIVSFK</sequence>
<name>A0A5B9HVZ4_BACCE</name>
<protein>
    <submittedName>
        <fullName evidence="2">Uncharacterized protein</fullName>
    </submittedName>
</protein>
<reference evidence="2" key="1">
    <citation type="submission" date="2019-08" db="EMBL/GenBank/DDBJ databases">
        <title>Antibiosis Participates in the Biocontrol of Bucillus cereus 0-9 Against Rice Sheath Blight.</title>
        <authorList>
            <person name="Wang G."/>
            <person name="Liu F."/>
        </authorList>
    </citation>
    <scope>NUCLEOTIDE SEQUENCE</scope>
    <source>
        <strain evidence="2">09</strain>
        <plasmid evidence="2">unnamed1</plasmid>
    </source>
</reference>
<proteinExistence type="predicted"/>
<dbReference type="AlphaFoldDB" id="A0A5B9HVZ4"/>
<accession>A0A5B9HVZ4</accession>
<keyword evidence="2" id="KW-0614">Plasmid</keyword>
<keyword evidence="1" id="KW-0812">Transmembrane</keyword>
<organism evidence="2">
    <name type="scientific">Bacillus cereus</name>
    <dbReference type="NCBI Taxonomy" id="1396"/>
    <lineage>
        <taxon>Bacteria</taxon>
        <taxon>Bacillati</taxon>
        <taxon>Bacillota</taxon>
        <taxon>Bacilli</taxon>
        <taxon>Bacillales</taxon>
        <taxon>Bacillaceae</taxon>
        <taxon>Bacillus</taxon>
        <taxon>Bacillus cereus group</taxon>
    </lineage>
</organism>
<keyword evidence="1" id="KW-1133">Transmembrane helix</keyword>
<evidence type="ECO:0000256" key="1">
    <source>
        <dbReference type="SAM" id="Phobius"/>
    </source>
</evidence>
<evidence type="ECO:0000313" key="2">
    <source>
        <dbReference type="EMBL" id="QEF20196.1"/>
    </source>
</evidence>
<keyword evidence="1" id="KW-0472">Membrane</keyword>
<dbReference type="EMBL" id="CP042875">
    <property type="protein sequence ID" value="QEF20196.1"/>
    <property type="molecule type" value="Genomic_DNA"/>
</dbReference>
<feature type="transmembrane region" description="Helical" evidence="1">
    <location>
        <begin position="35"/>
        <end position="58"/>
    </location>
</feature>
<geneLocation type="plasmid" evidence="2">
    <name>unnamed1</name>
</geneLocation>